<dbReference type="Proteomes" id="UP001595993">
    <property type="component" value="Unassembled WGS sequence"/>
</dbReference>
<gene>
    <name evidence="1" type="ORF">ACFO9E_16715</name>
</gene>
<organism evidence="1 2">
    <name type="scientific">Streptomyces maoxianensis</name>
    <dbReference type="NCBI Taxonomy" id="1459942"/>
    <lineage>
        <taxon>Bacteria</taxon>
        <taxon>Bacillati</taxon>
        <taxon>Actinomycetota</taxon>
        <taxon>Actinomycetes</taxon>
        <taxon>Kitasatosporales</taxon>
        <taxon>Streptomycetaceae</taxon>
        <taxon>Streptomyces</taxon>
    </lineage>
</organism>
<proteinExistence type="predicted"/>
<accession>A0ABV9G7E5</accession>
<evidence type="ECO:0000313" key="1">
    <source>
        <dbReference type="EMBL" id="MFC4609448.1"/>
    </source>
</evidence>
<sequence length="234" mass="25260">MRTGRLQTALIAVGVGAILVLAGSGCTAASEGADTRGYKLAPPRLVGEYKEHRRFGNTYVGIVDCAGQPSDADCYAAKTEVWGIGVEPKDANRIVEKATGTGADYVLGDVDAEGARYLVFRGLQGRIPDPDKAVARMFRSIEKSEQLPFSFGHTKWVGGPKTFDLEGFKGAVMKCRKSLYTFKDVYDGTVTRTPRVVCVWADHSTVAATELADASPSELADLTAELYRTSRVKK</sequence>
<evidence type="ECO:0008006" key="3">
    <source>
        <dbReference type="Google" id="ProtNLM"/>
    </source>
</evidence>
<comment type="caution">
    <text evidence="1">The sequence shown here is derived from an EMBL/GenBank/DDBJ whole genome shotgun (WGS) entry which is preliminary data.</text>
</comment>
<reference evidence="2" key="1">
    <citation type="journal article" date="2019" name="Int. J. Syst. Evol. Microbiol.">
        <title>The Global Catalogue of Microorganisms (GCM) 10K type strain sequencing project: providing services to taxonomists for standard genome sequencing and annotation.</title>
        <authorList>
            <consortium name="The Broad Institute Genomics Platform"/>
            <consortium name="The Broad Institute Genome Sequencing Center for Infectious Disease"/>
            <person name="Wu L."/>
            <person name="Ma J."/>
        </authorList>
    </citation>
    <scope>NUCLEOTIDE SEQUENCE [LARGE SCALE GENOMIC DNA]</scope>
    <source>
        <strain evidence="2">CGMCC 4.7139</strain>
    </source>
</reference>
<keyword evidence="2" id="KW-1185">Reference proteome</keyword>
<protein>
    <recommendedName>
        <fullName evidence="3">Lipoprotein</fullName>
    </recommendedName>
</protein>
<name>A0ABV9G7E5_9ACTN</name>
<dbReference type="EMBL" id="JBHSFE010000014">
    <property type="protein sequence ID" value="MFC4609448.1"/>
    <property type="molecule type" value="Genomic_DNA"/>
</dbReference>
<evidence type="ECO:0000313" key="2">
    <source>
        <dbReference type="Proteomes" id="UP001595993"/>
    </source>
</evidence>
<dbReference type="PROSITE" id="PS51257">
    <property type="entry name" value="PROKAR_LIPOPROTEIN"/>
    <property type="match status" value="1"/>
</dbReference>
<dbReference type="RefSeq" id="WP_381196220.1">
    <property type="nucleotide sequence ID" value="NZ_JBHSFE010000014.1"/>
</dbReference>